<evidence type="ECO:0000256" key="1">
    <source>
        <dbReference type="SAM" id="MobiDB-lite"/>
    </source>
</evidence>
<dbReference type="SUPFAM" id="SSF49764">
    <property type="entry name" value="HSP20-like chaperones"/>
    <property type="match status" value="1"/>
</dbReference>
<name>F0YSY3_AURAN</name>
<proteinExistence type="predicted"/>
<dbReference type="AlphaFoldDB" id="F0YSY3"/>
<dbReference type="KEGG" id="aaf:AURANDRAFT_69507"/>
<dbReference type="EMBL" id="GL834200">
    <property type="protein sequence ID" value="EGB01776.1"/>
    <property type="molecule type" value="Genomic_DNA"/>
</dbReference>
<feature type="domain" description="CS" evidence="2">
    <location>
        <begin position="114"/>
        <end position="194"/>
    </location>
</feature>
<dbReference type="Gene3D" id="2.60.40.790">
    <property type="match status" value="1"/>
</dbReference>
<dbReference type="RefSeq" id="XP_009043525.1">
    <property type="nucleotide sequence ID" value="XM_009045277.1"/>
</dbReference>
<feature type="region of interest" description="Disordered" evidence="1">
    <location>
        <begin position="47"/>
        <end position="68"/>
    </location>
</feature>
<dbReference type="InterPro" id="IPR007052">
    <property type="entry name" value="CS_dom"/>
</dbReference>
<feature type="non-terminal residue" evidence="3">
    <location>
        <position position="1"/>
    </location>
</feature>
<accession>F0YSY3</accession>
<dbReference type="CDD" id="cd06463">
    <property type="entry name" value="p23_like"/>
    <property type="match status" value="1"/>
</dbReference>
<feature type="non-terminal residue" evidence="3">
    <location>
        <position position="273"/>
    </location>
</feature>
<evidence type="ECO:0000313" key="3">
    <source>
        <dbReference type="EMBL" id="EGB01776.1"/>
    </source>
</evidence>
<gene>
    <name evidence="3" type="ORF">AURANDRAFT_69507</name>
</gene>
<keyword evidence="4" id="KW-1185">Reference proteome</keyword>
<dbReference type="Proteomes" id="UP000002729">
    <property type="component" value="Unassembled WGS sequence"/>
</dbReference>
<evidence type="ECO:0000313" key="4">
    <source>
        <dbReference type="Proteomes" id="UP000002729"/>
    </source>
</evidence>
<dbReference type="GeneID" id="20227565"/>
<dbReference type="InParanoid" id="F0YSY3"/>
<reference evidence="3 4" key="1">
    <citation type="journal article" date="2011" name="Proc. Natl. Acad. Sci. U.S.A.">
        <title>Niche of harmful alga Aureococcus anophagefferens revealed through ecogenomics.</title>
        <authorList>
            <person name="Gobler C.J."/>
            <person name="Berry D.L."/>
            <person name="Dyhrman S.T."/>
            <person name="Wilhelm S.W."/>
            <person name="Salamov A."/>
            <person name="Lobanov A.V."/>
            <person name="Zhang Y."/>
            <person name="Collier J.L."/>
            <person name="Wurch L.L."/>
            <person name="Kustka A.B."/>
            <person name="Dill B.D."/>
            <person name="Shah M."/>
            <person name="VerBerkmoes N.C."/>
            <person name="Kuo A."/>
            <person name="Terry A."/>
            <person name="Pangilinan J."/>
            <person name="Lindquist E.A."/>
            <person name="Lucas S."/>
            <person name="Paulsen I.T."/>
            <person name="Hattenrath-Lehmann T.K."/>
            <person name="Talmage S.C."/>
            <person name="Walker E.A."/>
            <person name="Koch F."/>
            <person name="Burson A.M."/>
            <person name="Marcoval M.A."/>
            <person name="Tang Y.Z."/>
            <person name="Lecleir G.R."/>
            <person name="Coyne K.J."/>
            <person name="Berg G.M."/>
            <person name="Bertrand E.M."/>
            <person name="Saito M.A."/>
            <person name="Gladyshev V.N."/>
            <person name="Grigoriev I.V."/>
        </authorList>
    </citation>
    <scope>NUCLEOTIDE SEQUENCE [LARGE SCALE GENOMIC DNA]</scope>
    <source>
        <strain evidence="4">CCMP 1984</strain>
    </source>
</reference>
<protein>
    <recommendedName>
        <fullName evidence="2">CS domain-containing protein</fullName>
    </recommendedName>
</protein>
<dbReference type="Pfam" id="PF04969">
    <property type="entry name" value="CS"/>
    <property type="match status" value="1"/>
</dbReference>
<dbReference type="InterPro" id="IPR008978">
    <property type="entry name" value="HSP20-like_chaperone"/>
</dbReference>
<organism evidence="4">
    <name type="scientific">Aureococcus anophagefferens</name>
    <name type="common">Harmful bloom alga</name>
    <dbReference type="NCBI Taxonomy" id="44056"/>
    <lineage>
        <taxon>Eukaryota</taxon>
        <taxon>Sar</taxon>
        <taxon>Stramenopiles</taxon>
        <taxon>Ochrophyta</taxon>
        <taxon>Pelagophyceae</taxon>
        <taxon>Pelagomonadales</taxon>
        <taxon>Pelagomonadaceae</taxon>
        <taxon>Aureococcus</taxon>
    </lineage>
</organism>
<sequence>CWLVAAREANGAKPASSFAVTPGATGARTDDVAKPAAAVALDPKTGLPAPLAKKRAAKPAAAAPARPAPPPFPAAACRDVLEQLLAARAAEMDRRAAPAGRSVAVVPGTAGAVRWANANDKVHVSAQLAEGTKRGHVRVDISATRLAVKVGALVGGDFKLATLLDGALFQDVDPAASSWTLVDTDLGSAELQVTLAKKPYSRTAAALDALSIKEDPGSTRADPSIEACKVRSHMSTGDPYVADDVAGSYLQMTCARSNFRAVGWRAHDFRKPI</sequence>
<evidence type="ECO:0000259" key="2">
    <source>
        <dbReference type="Pfam" id="PF04969"/>
    </source>
</evidence>
<dbReference type="OrthoDB" id="416217at2759"/>